<dbReference type="InterPro" id="IPR036393">
    <property type="entry name" value="AceGlu_kinase-like_sf"/>
</dbReference>
<keyword evidence="3" id="KW-1185">Reference proteome</keyword>
<accession>A0ABQ4U910</accession>
<gene>
    <name evidence="2" type="ORF">LNAOJCKE_1078</name>
</gene>
<dbReference type="Pfam" id="PF00696">
    <property type="entry name" value="AA_kinase"/>
    <property type="match status" value="1"/>
</dbReference>
<evidence type="ECO:0000313" key="3">
    <source>
        <dbReference type="Proteomes" id="UP001055039"/>
    </source>
</evidence>
<reference evidence="2" key="1">
    <citation type="journal article" date="2021" name="Front. Microbiol.">
        <title>Comprehensive Comparative Genomics and Phenotyping of Methylobacterium Species.</title>
        <authorList>
            <person name="Alessa O."/>
            <person name="Ogura Y."/>
            <person name="Fujitani Y."/>
            <person name="Takami H."/>
            <person name="Hayashi T."/>
            <person name="Sahin N."/>
            <person name="Tani A."/>
        </authorList>
    </citation>
    <scope>NUCLEOTIDE SEQUENCE</scope>
    <source>
        <strain evidence="2">NBRC 15686</strain>
    </source>
</reference>
<evidence type="ECO:0000259" key="1">
    <source>
        <dbReference type="Pfam" id="PF00696"/>
    </source>
</evidence>
<sequence length="206" mass="20640">MTSSTPTPLAGGGGSDSGRTVIKIGGSLVSDGARLRATLTDCVDNASVAIVPGGGPFADAVRTAQAALGFDDGLAHRLALDAMGRMAEVFGALEPRLAVAASPEAVADALAQGRSVIWDPVAVKAGHPDIAESWAITSDSLALWLAGMLGAERCILVKSANIPARTDPASLAQAGLVDAAFPRFAAAFPGAIVIRGPDASCERPAA</sequence>
<comment type="caution">
    <text evidence="2">The sequence shown here is derived from an EMBL/GenBank/DDBJ whole genome shotgun (WGS) entry which is preliminary data.</text>
</comment>
<dbReference type="SUPFAM" id="SSF53633">
    <property type="entry name" value="Carbamate kinase-like"/>
    <property type="match status" value="1"/>
</dbReference>
<evidence type="ECO:0000313" key="2">
    <source>
        <dbReference type="EMBL" id="GJE63880.1"/>
    </source>
</evidence>
<dbReference type="Gene3D" id="3.40.1160.10">
    <property type="entry name" value="Acetylglutamate kinase-like"/>
    <property type="match status" value="1"/>
</dbReference>
<dbReference type="Proteomes" id="UP001055039">
    <property type="component" value="Unassembled WGS sequence"/>
</dbReference>
<organism evidence="2 3">
    <name type="scientific">Methylorubrum aminovorans</name>
    <dbReference type="NCBI Taxonomy" id="269069"/>
    <lineage>
        <taxon>Bacteria</taxon>
        <taxon>Pseudomonadati</taxon>
        <taxon>Pseudomonadota</taxon>
        <taxon>Alphaproteobacteria</taxon>
        <taxon>Hyphomicrobiales</taxon>
        <taxon>Methylobacteriaceae</taxon>
        <taxon>Methylorubrum</taxon>
    </lineage>
</organism>
<dbReference type="InterPro" id="IPR001048">
    <property type="entry name" value="Asp/Glu/Uridylate_kinase"/>
</dbReference>
<dbReference type="EMBL" id="BPRC01000002">
    <property type="protein sequence ID" value="GJE63880.1"/>
    <property type="molecule type" value="Genomic_DNA"/>
</dbReference>
<protein>
    <recommendedName>
        <fullName evidence="1">Aspartate/glutamate/uridylate kinase domain-containing protein</fullName>
    </recommendedName>
</protein>
<reference evidence="2" key="2">
    <citation type="submission" date="2021-08" db="EMBL/GenBank/DDBJ databases">
        <authorList>
            <person name="Tani A."/>
            <person name="Ola A."/>
            <person name="Ogura Y."/>
            <person name="Katsura K."/>
            <person name="Hayashi T."/>
        </authorList>
    </citation>
    <scope>NUCLEOTIDE SEQUENCE</scope>
    <source>
        <strain evidence="2">NBRC 15686</strain>
    </source>
</reference>
<proteinExistence type="predicted"/>
<name>A0ABQ4U910_9HYPH</name>
<dbReference type="RefSeq" id="WP_238223034.1">
    <property type="nucleotide sequence ID" value="NZ_BAAADH010000099.1"/>
</dbReference>
<feature type="domain" description="Aspartate/glutamate/uridylate kinase" evidence="1">
    <location>
        <begin position="19"/>
        <end position="88"/>
    </location>
</feature>